<evidence type="ECO:0000313" key="2">
    <source>
        <dbReference type="EMBL" id="CAH1779385.1"/>
    </source>
</evidence>
<dbReference type="OrthoDB" id="10259843at2759"/>
<feature type="compositionally biased region" description="Basic residues" evidence="1">
    <location>
        <begin position="118"/>
        <end position="129"/>
    </location>
</feature>
<dbReference type="Proteomes" id="UP000749559">
    <property type="component" value="Unassembled WGS sequence"/>
</dbReference>
<proteinExistence type="predicted"/>
<name>A0A8S4NEA8_OWEFU</name>
<feature type="compositionally biased region" description="Basic residues" evidence="1">
    <location>
        <begin position="140"/>
        <end position="149"/>
    </location>
</feature>
<dbReference type="EMBL" id="CAIIXF020000003">
    <property type="protein sequence ID" value="CAH1779385.1"/>
    <property type="molecule type" value="Genomic_DNA"/>
</dbReference>
<comment type="caution">
    <text evidence="2">The sequence shown here is derived from an EMBL/GenBank/DDBJ whole genome shotgun (WGS) entry which is preliminary data.</text>
</comment>
<organism evidence="2 3">
    <name type="scientific">Owenia fusiformis</name>
    <name type="common">Polychaete worm</name>
    <dbReference type="NCBI Taxonomy" id="6347"/>
    <lineage>
        <taxon>Eukaryota</taxon>
        <taxon>Metazoa</taxon>
        <taxon>Spiralia</taxon>
        <taxon>Lophotrochozoa</taxon>
        <taxon>Annelida</taxon>
        <taxon>Polychaeta</taxon>
        <taxon>Sedentaria</taxon>
        <taxon>Canalipalpata</taxon>
        <taxon>Sabellida</taxon>
        <taxon>Oweniida</taxon>
        <taxon>Oweniidae</taxon>
        <taxon>Owenia</taxon>
    </lineage>
</organism>
<evidence type="ECO:0000256" key="1">
    <source>
        <dbReference type="SAM" id="MobiDB-lite"/>
    </source>
</evidence>
<feature type="region of interest" description="Disordered" evidence="1">
    <location>
        <begin position="114"/>
        <end position="164"/>
    </location>
</feature>
<protein>
    <submittedName>
        <fullName evidence="2">Uncharacterized protein</fullName>
    </submittedName>
</protein>
<accession>A0A8S4NEA8</accession>
<sequence length="229" mass="26610">MIKCLIFTQIQTCLGIIPIFADVILKYRDRIAQLETDALEVSKARKQLEGDANLGDRQRTWFQSHRERMQEQDALRLGDFSKLPSNSKKLKNKIKKKEFTPDERVEFEMTKTQAFQARHAKRERQQKRMHVFDDDEDKPKGKKPKRKPSQQRSTFERELTSTSGKALKQIRAGPSRENLNLKADLRGDERAETTDLMQYAKERPLNYHPINGHFSILAILAILDSGILC</sequence>
<gene>
    <name evidence="2" type="ORF">OFUS_LOCUS6199</name>
</gene>
<evidence type="ECO:0000313" key="3">
    <source>
        <dbReference type="Proteomes" id="UP000749559"/>
    </source>
</evidence>
<dbReference type="AlphaFoldDB" id="A0A8S4NEA8"/>
<keyword evidence="3" id="KW-1185">Reference proteome</keyword>
<reference evidence="2" key="1">
    <citation type="submission" date="2022-03" db="EMBL/GenBank/DDBJ databases">
        <authorList>
            <person name="Martin C."/>
        </authorList>
    </citation>
    <scope>NUCLEOTIDE SEQUENCE</scope>
</reference>